<dbReference type="PANTHER" id="PTHR11142">
    <property type="entry name" value="PSEUDOURIDYLATE SYNTHASE"/>
    <property type="match status" value="1"/>
</dbReference>
<dbReference type="PANTHER" id="PTHR11142:SF5">
    <property type="entry name" value="TRNA PSEUDOURIDINE(38_39) SYNTHASE"/>
    <property type="match status" value="1"/>
</dbReference>
<feature type="region of interest" description="Disordered" evidence="5">
    <location>
        <begin position="303"/>
        <end position="322"/>
    </location>
</feature>
<evidence type="ECO:0000256" key="3">
    <source>
        <dbReference type="ARBA" id="ARBA00023235"/>
    </source>
</evidence>
<gene>
    <name evidence="7" type="ORF">DUNSADRAFT_14776</name>
</gene>
<evidence type="ECO:0000313" key="7">
    <source>
        <dbReference type="EMBL" id="KAF5830302.1"/>
    </source>
</evidence>
<feature type="region of interest" description="Disordered" evidence="5">
    <location>
        <begin position="91"/>
        <end position="113"/>
    </location>
</feature>
<dbReference type="Gene3D" id="3.30.70.580">
    <property type="entry name" value="Pseudouridine synthase I, catalytic domain, N-terminal subdomain"/>
    <property type="match status" value="1"/>
</dbReference>
<evidence type="ECO:0000256" key="1">
    <source>
        <dbReference type="ARBA" id="ARBA00009375"/>
    </source>
</evidence>
<feature type="domain" description="Pseudouridine synthase I TruA alpha/beta" evidence="6">
    <location>
        <begin position="133"/>
        <end position="254"/>
    </location>
</feature>
<feature type="region of interest" description="Disordered" evidence="5">
    <location>
        <begin position="347"/>
        <end position="397"/>
    </location>
</feature>
<comment type="catalytic activity">
    <reaction evidence="4">
        <text>uridine(38/39/40) in tRNA = pseudouridine(38/39/40) in tRNA</text>
        <dbReference type="Rhea" id="RHEA:22376"/>
        <dbReference type="Rhea" id="RHEA-COMP:10085"/>
        <dbReference type="Rhea" id="RHEA-COMP:10087"/>
        <dbReference type="ChEBI" id="CHEBI:65314"/>
        <dbReference type="ChEBI" id="CHEBI:65315"/>
        <dbReference type="EC" id="5.4.99.12"/>
    </reaction>
</comment>
<evidence type="ECO:0000256" key="2">
    <source>
        <dbReference type="ARBA" id="ARBA00022694"/>
    </source>
</evidence>
<proteinExistence type="inferred from homology"/>
<evidence type="ECO:0000256" key="4">
    <source>
        <dbReference type="RuleBase" id="RU003792"/>
    </source>
</evidence>
<dbReference type="InterPro" id="IPR020095">
    <property type="entry name" value="PsdUridine_synth_TruA_C"/>
</dbReference>
<keyword evidence="3 4" id="KW-0413">Isomerase</keyword>
<comment type="caution">
    <text evidence="7">The sequence shown here is derived from an EMBL/GenBank/DDBJ whole genome shotgun (WGS) entry which is preliminary data.</text>
</comment>
<protein>
    <recommendedName>
        <fullName evidence="4">tRNA pseudouridine synthase</fullName>
        <ecNumber evidence="4">5.4.99.12</ecNumber>
    </recommendedName>
</protein>
<feature type="compositionally biased region" description="Low complexity" evidence="5">
    <location>
        <begin position="91"/>
        <end position="112"/>
    </location>
</feature>
<dbReference type="SUPFAM" id="SSF55120">
    <property type="entry name" value="Pseudouridine synthase"/>
    <property type="match status" value="1"/>
</dbReference>
<evidence type="ECO:0000313" key="8">
    <source>
        <dbReference type="Proteomes" id="UP000815325"/>
    </source>
</evidence>
<evidence type="ECO:0000256" key="5">
    <source>
        <dbReference type="SAM" id="MobiDB-lite"/>
    </source>
</evidence>
<keyword evidence="2 4" id="KW-0819">tRNA processing</keyword>
<accession>A0ABQ7G6R3</accession>
<name>A0ABQ7G6R3_DUNSA</name>
<comment type="similarity">
    <text evidence="1 4">Belongs to the tRNA pseudouridine synthase TruA family.</text>
</comment>
<dbReference type="InterPro" id="IPR020094">
    <property type="entry name" value="TruA/RsuA/RluB/E/F_N"/>
</dbReference>
<feature type="compositionally biased region" description="Basic and acidic residues" evidence="5">
    <location>
        <begin position="347"/>
        <end position="356"/>
    </location>
</feature>
<dbReference type="EC" id="5.4.99.12" evidence="4"/>
<keyword evidence="8" id="KW-1185">Reference proteome</keyword>
<dbReference type="InterPro" id="IPR020103">
    <property type="entry name" value="PsdUridine_synth_cat_dom_sf"/>
</dbReference>
<dbReference type="InterPro" id="IPR020097">
    <property type="entry name" value="PsdUridine_synth_TruA_a/b_dom"/>
</dbReference>
<reference evidence="7" key="1">
    <citation type="submission" date="2017-08" db="EMBL/GenBank/DDBJ databases">
        <authorList>
            <person name="Polle J.E."/>
            <person name="Barry K."/>
            <person name="Cushman J."/>
            <person name="Schmutz J."/>
            <person name="Tran D."/>
            <person name="Hathwaick L.T."/>
            <person name="Yim W.C."/>
            <person name="Jenkins J."/>
            <person name="Mckie-Krisberg Z.M."/>
            <person name="Prochnik S."/>
            <person name="Lindquist E."/>
            <person name="Dockter R.B."/>
            <person name="Adam C."/>
            <person name="Molina H."/>
            <person name="Bunkerborg J."/>
            <person name="Jin E."/>
            <person name="Buchheim M."/>
            <person name="Magnuson J."/>
        </authorList>
    </citation>
    <scope>NUCLEOTIDE SEQUENCE</scope>
    <source>
        <strain evidence="7">CCAP 19/18</strain>
    </source>
</reference>
<dbReference type="InterPro" id="IPR001406">
    <property type="entry name" value="PsdUridine_synth_TruA"/>
</dbReference>
<dbReference type="EMBL" id="MU070058">
    <property type="protein sequence ID" value="KAF5830302.1"/>
    <property type="molecule type" value="Genomic_DNA"/>
</dbReference>
<sequence length="438" mass="48652">METESHELAETSSYAHSFVLPPPEEELDYPFLLNKVLPEEIRVLGWRPVPDSFHARFSTSYREYKYFIVSTGPNPQGRSQIRNDGALVPRQNLQHHSQQEQQQQQEGWTQEDPQVEEVDFDLCSLDIARMREAAQHFVGEHDFRNFCKPDVLAVRSFVRRIMSFEIEPVDASCTLGGDSASSNGRSQVYVMTIKGTAFLWHQVRCMAAVLLLVGRGLEEPGIVARMLDLKAFPAKPQYAMAPEEPLLLHDCGYSPPLTFLPPRGPNSSNSISLCSMVERHLIGAALCAAITARAYKREAEGLDGSVSSQSNPQREHGNCYISQQQQASASSGVCDRSHNALIHSKSREGALHEGHSGGRAPGPNGISSYQAECSDSGRGRRHPGGQQGPPGDAVGRRFVRNYVPLSLRKMEQSIEERLQKHGLVNTDAGFQRFDEEAE</sequence>
<evidence type="ECO:0000259" key="6">
    <source>
        <dbReference type="Pfam" id="PF01416"/>
    </source>
</evidence>
<organism evidence="7 8">
    <name type="scientific">Dunaliella salina</name>
    <name type="common">Green alga</name>
    <name type="synonym">Protococcus salinus</name>
    <dbReference type="NCBI Taxonomy" id="3046"/>
    <lineage>
        <taxon>Eukaryota</taxon>
        <taxon>Viridiplantae</taxon>
        <taxon>Chlorophyta</taxon>
        <taxon>core chlorophytes</taxon>
        <taxon>Chlorophyceae</taxon>
        <taxon>CS clade</taxon>
        <taxon>Chlamydomonadales</taxon>
        <taxon>Dunaliellaceae</taxon>
        <taxon>Dunaliella</taxon>
    </lineage>
</organism>
<dbReference type="Proteomes" id="UP000815325">
    <property type="component" value="Unassembled WGS sequence"/>
</dbReference>
<dbReference type="Gene3D" id="3.30.70.660">
    <property type="entry name" value="Pseudouridine synthase I, catalytic domain, C-terminal subdomain"/>
    <property type="match status" value="1"/>
</dbReference>
<dbReference type="Pfam" id="PF01416">
    <property type="entry name" value="PseudoU_synth_1"/>
    <property type="match status" value="1"/>
</dbReference>